<reference evidence="1" key="2">
    <citation type="journal article" date="2014" name="Int. J. Syst. Evol. Microbiol.">
        <title>Complete genome sequence of Corynebacterium casei LMG S-19264T (=DSM 44701T), isolated from a smear-ripened cheese.</title>
        <authorList>
            <consortium name="US DOE Joint Genome Institute (JGI-PGF)"/>
            <person name="Walter F."/>
            <person name="Albersmeier A."/>
            <person name="Kalinowski J."/>
            <person name="Ruckert C."/>
        </authorList>
    </citation>
    <scope>NUCLEOTIDE SEQUENCE</scope>
    <source>
        <strain evidence="1">CGMCC 1.8885</strain>
    </source>
</reference>
<dbReference type="AlphaFoldDB" id="A0AAV4K6B6"/>
<proteinExistence type="predicted"/>
<dbReference type="EMBL" id="BMLZ01000038">
    <property type="protein sequence ID" value="GGP30763.1"/>
    <property type="molecule type" value="Genomic_DNA"/>
</dbReference>
<protein>
    <submittedName>
        <fullName evidence="1">Uncharacterized protein</fullName>
    </submittedName>
</protein>
<dbReference type="Proteomes" id="UP000652720">
    <property type="component" value="Unassembled WGS sequence"/>
</dbReference>
<evidence type="ECO:0000313" key="2">
    <source>
        <dbReference type="EMBL" id="GGP30763.1"/>
    </source>
</evidence>
<dbReference type="EMBL" id="BMMA01000020">
    <property type="protein sequence ID" value="GGI86512.1"/>
    <property type="molecule type" value="Genomic_DNA"/>
</dbReference>
<dbReference type="RefSeq" id="WP_380025086.1">
    <property type="nucleotide sequence ID" value="NZ_JBHMFK010000004.1"/>
</dbReference>
<reference evidence="3" key="3">
    <citation type="journal article" date="2019" name="Int. J. Syst. Evol. Microbiol.">
        <title>The Global Catalogue of Microorganisms (GCM) 10K type strain sequencing project: providing services to taxonomists for standard genome sequencing and annotation.</title>
        <authorList>
            <consortium name="The Broad Institute Genomics Platform"/>
            <consortium name="The Broad Institute Genome Sequencing Center for Infectious Disease"/>
            <person name="Wu L."/>
            <person name="Ma J."/>
        </authorList>
    </citation>
    <scope>NUCLEOTIDE SEQUENCE [LARGE SCALE GENOMIC DNA]</scope>
    <source>
        <strain evidence="3">CGMCC 1.8884</strain>
    </source>
</reference>
<evidence type="ECO:0000313" key="4">
    <source>
        <dbReference type="Proteomes" id="UP000652720"/>
    </source>
</evidence>
<accession>A0AAV4K6B6</accession>
<sequence>MACPQLVKANQWHNAGGLQSFVSPEAVVFKFPGSNQKAVALPARQRFVVIALNALHVQVPERTVQDLRQRSVLVKIQAGKTVINKTAKTFHNGFLELWLDCNQT</sequence>
<comment type="caution">
    <text evidence="1">The sequence shown here is derived from an EMBL/GenBank/DDBJ whole genome shotgun (WGS) entry which is preliminary data.</text>
</comment>
<dbReference type="Gene3D" id="2.60.40.3700">
    <property type="match status" value="1"/>
</dbReference>
<evidence type="ECO:0000313" key="1">
    <source>
        <dbReference type="EMBL" id="GGI86512.1"/>
    </source>
</evidence>
<keyword evidence="3" id="KW-1185">Reference proteome</keyword>
<reference evidence="2" key="1">
    <citation type="journal article" date="2014" name="Int. J. Syst. Evol. Microbiol.">
        <title>Complete genome of a new Firmicutes species belonging to the dominant human colonic microbiota ('Ruminococcus bicirculans') reveals two chromosomes and a selective capacity to utilize plant glucans.</title>
        <authorList>
            <consortium name="NISC Comparative Sequencing Program"/>
            <person name="Wegmann U."/>
            <person name="Louis P."/>
            <person name="Goesmann A."/>
            <person name="Henrissat B."/>
            <person name="Duncan S.H."/>
            <person name="Flint H.J."/>
        </authorList>
    </citation>
    <scope>NUCLEOTIDE SEQUENCE</scope>
    <source>
        <strain evidence="2">CGMCC 1.8884</strain>
    </source>
</reference>
<name>A0AAV4K6B6_9DEIO</name>
<gene>
    <name evidence="2" type="ORF">GCM10008021_24140</name>
    <name evidence="1" type="ORF">GCM10010914_21150</name>
</gene>
<evidence type="ECO:0000313" key="3">
    <source>
        <dbReference type="Proteomes" id="UP000630135"/>
    </source>
</evidence>
<reference evidence="1" key="4">
    <citation type="submission" date="2023-08" db="EMBL/GenBank/DDBJ databases">
        <authorList>
            <person name="Sun Q."/>
            <person name="Zhou Y."/>
        </authorList>
    </citation>
    <scope>NUCLEOTIDE SEQUENCE</scope>
    <source>
        <strain evidence="2">CGMCC 1.8884</strain>
        <strain evidence="1">CGMCC 1.8885</strain>
    </source>
</reference>
<organism evidence="1 4">
    <name type="scientific">Deinococcus wulumuqiensis</name>
    <dbReference type="NCBI Taxonomy" id="980427"/>
    <lineage>
        <taxon>Bacteria</taxon>
        <taxon>Thermotogati</taxon>
        <taxon>Deinococcota</taxon>
        <taxon>Deinococci</taxon>
        <taxon>Deinococcales</taxon>
        <taxon>Deinococcaceae</taxon>
        <taxon>Deinococcus</taxon>
    </lineage>
</organism>
<dbReference type="Proteomes" id="UP000630135">
    <property type="component" value="Unassembled WGS sequence"/>
</dbReference>